<protein>
    <submittedName>
        <fullName evidence="2">Methyltranfer_dom domain-containing protein</fullName>
    </submittedName>
</protein>
<dbReference type="EnsemblMetazoa" id="AEPI005491-RA">
    <property type="protein sequence ID" value="AEPI005491-PA"/>
    <property type="gene ID" value="AEPI005491"/>
</dbReference>
<dbReference type="PANTHER" id="PTHR12496:SF0">
    <property type="entry name" value="METHYLTRANSFERASE DOMAIN-CONTAINING PROTEIN"/>
    <property type="match status" value="1"/>
</dbReference>
<proteinExistence type="predicted"/>
<keyword evidence="3" id="KW-1185">Reference proteome</keyword>
<evidence type="ECO:0000313" key="2">
    <source>
        <dbReference type="EnsemblMetazoa" id="AEPI005491-PA"/>
    </source>
</evidence>
<dbReference type="VEuPathDB" id="VectorBase:AEPI005491"/>
<dbReference type="PANTHER" id="PTHR12496">
    <property type="entry name" value="CGI-41 METHYLTRANSFERASE"/>
    <property type="match status" value="1"/>
</dbReference>
<evidence type="ECO:0000313" key="3">
    <source>
        <dbReference type="Proteomes" id="UP000075885"/>
    </source>
</evidence>
<accession>A0A182PEY6</accession>
<dbReference type="SUPFAM" id="SSF53335">
    <property type="entry name" value="S-adenosyl-L-methionine-dependent methyltransferases"/>
    <property type="match status" value="1"/>
</dbReference>
<dbReference type="InterPro" id="IPR029063">
    <property type="entry name" value="SAM-dependent_MTases_sf"/>
</dbReference>
<feature type="domain" description="Methyltransferase" evidence="1">
    <location>
        <begin position="109"/>
        <end position="252"/>
    </location>
</feature>
<reference evidence="2" key="2">
    <citation type="submission" date="2020-05" db="UniProtKB">
        <authorList>
            <consortium name="EnsemblMetazoa"/>
        </authorList>
    </citation>
    <scope>IDENTIFICATION</scope>
    <source>
        <strain evidence="2">Epiroticus2</strain>
    </source>
</reference>
<dbReference type="InterPro" id="IPR052220">
    <property type="entry name" value="METTL25"/>
</dbReference>
<sequence length="452" mass="52433">MLEFKESIPFDYCGYFAVVVPFLEKYSWIFRYNNTKFIRFGVLEQLPREWIDDLDTLSNEEFNQIPLGLYKDSWSSSFREFLSTVRSLQVGYEEYAVPEKETRICSKVKKHYEVASLGSYIVSLQNVSKEPPKVYVDFGCGVGLLAGFVHNLLDVKVLGIDGNPALIERCNESTRGKNDLQFVHHFITINSFEFIKRELMDRFGESDTFVQATVMGLHACADLSVTAIKCFLQSSWCRSITIMPCCYHLMKTIQEETPANDGIEFQNFPLSAELRRMVDDENRAMICKSFLRLACQQTSSRWKNLTTEQHLQHGRTMFRRSLIDAILEVDELVHVGKRKQLPEETTVDNMLQQFTLRKASDQQELPWTEQHRGKLSALLGRYGTVGPRLAEYVECLQMCLQKICENVVLLDRMCYLEKESKRYELNISRKLVRLQNDGLTPRCFIFHASKDE</sequence>
<dbReference type="Pfam" id="PF13679">
    <property type="entry name" value="Methyltransf_32"/>
    <property type="match status" value="1"/>
</dbReference>
<dbReference type="STRING" id="199890.A0A182PEY6"/>
<organism evidence="2 3">
    <name type="scientific">Anopheles epiroticus</name>
    <dbReference type="NCBI Taxonomy" id="199890"/>
    <lineage>
        <taxon>Eukaryota</taxon>
        <taxon>Metazoa</taxon>
        <taxon>Ecdysozoa</taxon>
        <taxon>Arthropoda</taxon>
        <taxon>Hexapoda</taxon>
        <taxon>Insecta</taxon>
        <taxon>Pterygota</taxon>
        <taxon>Neoptera</taxon>
        <taxon>Endopterygota</taxon>
        <taxon>Diptera</taxon>
        <taxon>Nematocera</taxon>
        <taxon>Culicoidea</taxon>
        <taxon>Culicidae</taxon>
        <taxon>Anophelinae</taxon>
        <taxon>Anopheles</taxon>
    </lineage>
</organism>
<dbReference type="AlphaFoldDB" id="A0A182PEY6"/>
<dbReference type="InterPro" id="IPR025714">
    <property type="entry name" value="Methyltranfer_dom"/>
</dbReference>
<evidence type="ECO:0000259" key="1">
    <source>
        <dbReference type="Pfam" id="PF13679"/>
    </source>
</evidence>
<name>A0A182PEY6_9DIPT</name>
<dbReference type="Gene3D" id="3.40.50.150">
    <property type="entry name" value="Vaccinia Virus protein VP39"/>
    <property type="match status" value="1"/>
</dbReference>
<reference evidence="3" key="1">
    <citation type="submission" date="2013-03" db="EMBL/GenBank/DDBJ databases">
        <title>The Genome Sequence of Anopheles epiroticus epiroticus2.</title>
        <authorList>
            <consortium name="The Broad Institute Genomics Platform"/>
            <person name="Neafsey D.E."/>
            <person name="Howell P."/>
            <person name="Walker B."/>
            <person name="Young S.K."/>
            <person name="Zeng Q."/>
            <person name="Gargeya S."/>
            <person name="Fitzgerald M."/>
            <person name="Haas B."/>
            <person name="Abouelleil A."/>
            <person name="Allen A.W."/>
            <person name="Alvarado L."/>
            <person name="Arachchi H.M."/>
            <person name="Berlin A.M."/>
            <person name="Chapman S.B."/>
            <person name="Gainer-Dewar J."/>
            <person name="Goldberg J."/>
            <person name="Griggs A."/>
            <person name="Gujja S."/>
            <person name="Hansen M."/>
            <person name="Howarth C."/>
            <person name="Imamovic A."/>
            <person name="Ireland A."/>
            <person name="Larimer J."/>
            <person name="McCowan C."/>
            <person name="Murphy C."/>
            <person name="Pearson M."/>
            <person name="Poon T.W."/>
            <person name="Priest M."/>
            <person name="Roberts A."/>
            <person name="Saif S."/>
            <person name="Shea T."/>
            <person name="Sisk P."/>
            <person name="Sykes S."/>
            <person name="Wortman J."/>
            <person name="Nusbaum C."/>
            <person name="Birren B."/>
        </authorList>
    </citation>
    <scope>NUCLEOTIDE SEQUENCE [LARGE SCALE GENOMIC DNA]</scope>
    <source>
        <strain evidence="3">Epiroticus2</strain>
    </source>
</reference>
<dbReference type="Proteomes" id="UP000075885">
    <property type="component" value="Unassembled WGS sequence"/>
</dbReference>